<accession>A0A3M8P5K5</accession>
<sequence length="317" mass="37505">MKVFASHDEQITILKRRGLSVTDEAGAKRILSRENYYALIDGYKEPFLERDERLNPYGLEQYRKGTEFGHVYALYRFDRELRMLMLNELLKFEKNIKSKIAYRFSEKFPETDSFLRADNYSPDIHHHHERDRIISTLANLIKSHKKRDRVKYPAIREFYDKHKNVPLWVLINFLSLGQIINFYQVIDEELRTRIAHDFAEEFSEEYEQIHLKASELDDILQVAFPYRNKSAHEEVLYRFRLLHPVELDGVEDSLEMPSGSLSKGTVFSVASLLKLVLARSEYETFEKELERLMKELKGTIEGKAYGAIMRDTGFQEY</sequence>
<keyword evidence="1" id="KW-0175">Coiled coil</keyword>
<proteinExistence type="predicted"/>
<evidence type="ECO:0000256" key="1">
    <source>
        <dbReference type="SAM" id="Coils"/>
    </source>
</evidence>
<dbReference type="Pfam" id="PF07751">
    <property type="entry name" value="Abi_2"/>
    <property type="match status" value="1"/>
</dbReference>
<organism evidence="2 3">
    <name type="scientific">Planococcus salinus</name>
    <dbReference type="NCBI Taxonomy" id="1848460"/>
    <lineage>
        <taxon>Bacteria</taxon>
        <taxon>Bacillati</taxon>
        <taxon>Bacillota</taxon>
        <taxon>Bacilli</taxon>
        <taxon>Bacillales</taxon>
        <taxon>Caryophanaceae</taxon>
        <taxon>Planococcus</taxon>
    </lineage>
</organism>
<dbReference type="InterPro" id="IPR011664">
    <property type="entry name" value="Abi_system_AbiD/AbiF-like"/>
</dbReference>
<dbReference type="Proteomes" id="UP000275473">
    <property type="component" value="Unassembled WGS sequence"/>
</dbReference>
<evidence type="ECO:0000313" key="3">
    <source>
        <dbReference type="Proteomes" id="UP000275473"/>
    </source>
</evidence>
<dbReference type="AlphaFoldDB" id="A0A3M8P5K5"/>
<comment type="caution">
    <text evidence="2">The sequence shown here is derived from an EMBL/GenBank/DDBJ whole genome shotgun (WGS) entry which is preliminary data.</text>
</comment>
<protein>
    <submittedName>
        <fullName evidence="2">Abi family protein</fullName>
    </submittedName>
</protein>
<reference evidence="2 3" key="1">
    <citation type="journal article" date="2018" name="Int. J. Syst. Evol. Microbiol.">
        <title>Planococcus salinus sp. nov., a moderately halophilic bacterium isolated from a saline-alkali soil.</title>
        <authorList>
            <person name="Gan L."/>
        </authorList>
    </citation>
    <scope>NUCLEOTIDE SEQUENCE [LARGE SCALE GENOMIC DNA]</scope>
    <source>
        <strain evidence="2 3">LCB217</strain>
    </source>
</reference>
<gene>
    <name evidence="2" type="ORF">EEX84_11225</name>
</gene>
<dbReference type="OrthoDB" id="5363652at2"/>
<evidence type="ECO:0000313" key="2">
    <source>
        <dbReference type="EMBL" id="RNF38959.1"/>
    </source>
</evidence>
<dbReference type="RefSeq" id="WP_123165741.1">
    <property type="nucleotide sequence ID" value="NZ_RIAX01000008.1"/>
</dbReference>
<keyword evidence="3" id="KW-1185">Reference proteome</keyword>
<feature type="coiled-coil region" evidence="1">
    <location>
        <begin position="275"/>
        <end position="302"/>
    </location>
</feature>
<dbReference type="EMBL" id="RIAX01000008">
    <property type="protein sequence ID" value="RNF38959.1"/>
    <property type="molecule type" value="Genomic_DNA"/>
</dbReference>
<name>A0A3M8P5K5_9BACL</name>